<organism evidence="3 4">
    <name type="scientific">Juglans regia</name>
    <name type="common">English walnut</name>
    <dbReference type="NCBI Taxonomy" id="51240"/>
    <lineage>
        <taxon>Eukaryota</taxon>
        <taxon>Viridiplantae</taxon>
        <taxon>Streptophyta</taxon>
        <taxon>Embryophyta</taxon>
        <taxon>Tracheophyta</taxon>
        <taxon>Spermatophyta</taxon>
        <taxon>Magnoliopsida</taxon>
        <taxon>eudicotyledons</taxon>
        <taxon>Gunneridae</taxon>
        <taxon>Pentapetalae</taxon>
        <taxon>rosids</taxon>
        <taxon>fabids</taxon>
        <taxon>Fagales</taxon>
        <taxon>Juglandaceae</taxon>
        <taxon>Juglans</taxon>
    </lineage>
</organism>
<reference evidence="3" key="2">
    <citation type="submission" date="2020-03" db="EMBL/GenBank/DDBJ databases">
        <title>Walnut 2.0.</title>
        <authorList>
            <person name="Marrano A."/>
            <person name="Britton M."/>
            <person name="Zimin A.V."/>
            <person name="Zaini P.A."/>
            <person name="Workman R."/>
            <person name="Puiu D."/>
            <person name="Bianco L."/>
            <person name="Allen B.J."/>
            <person name="Troggio M."/>
            <person name="Leslie C.A."/>
            <person name="Timp W."/>
            <person name="Dendekar A."/>
            <person name="Salzberg S.L."/>
            <person name="Neale D.B."/>
        </authorList>
    </citation>
    <scope>NUCLEOTIDE SEQUENCE</scope>
    <source>
        <tissue evidence="3">Leaves</tissue>
    </source>
</reference>
<dbReference type="InterPro" id="IPR026960">
    <property type="entry name" value="RVT-Znf"/>
</dbReference>
<gene>
    <name evidence="3" type="ORF">F2P56_005455</name>
</gene>
<feature type="transmembrane region" description="Helical" evidence="1">
    <location>
        <begin position="83"/>
        <end position="101"/>
    </location>
</feature>
<keyword evidence="1" id="KW-0472">Membrane</keyword>
<evidence type="ECO:0000256" key="1">
    <source>
        <dbReference type="SAM" id="Phobius"/>
    </source>
</evidence>
<evidence type="ECO:0000313" key="4">
    <source>
        <dbReference type="Proteomes" id="UP000619265"/>
    </source>
</evidence>
<dbReference type="EMBL" id="LIHL02000002">
    <property type="protein sequence ID" value="KAF5478934.1"/>
    <property type="molecule type" value="Genomic_DNA"/>
</dbReference>
<evidence type="ECO:0000313" key="3">
    <source>
        <dbReference type="EMBL" id="KAF5478934.1"/>
    </source>
</evidence>
<accession>A0A833Y614</accession>
<dbReference type="Gramene" id="Jr02_24600_p1">
    <property type="protein sequence ID" value="cds.Jr02_24600_p1"/>
    <property type="gene ID" value="Jr02_24600"/>
</dbReference>
<dbReference type="Proteomes" id="UP000619265">
    <property type="component" value="Unassembled WGS sequence"/>
</dbReference>
<keyword evidence="1" id="KW-0812">Transmembrane</keyword>
<keyword evidence="1" id="KW-1133">Transmembrane helix</keyword>
<proteinExistence type="predicted"/>
<feature type="domain" description="Reverse transcriptase zinc-binding" evidence="2">
    <location>
        <begin position="1"/>
        <end position="51"/>
    </location>
</feature>
<dbReference type="AlphaFoldDB" id="A0A833Y614"/>
<name>A0A833Y614_JUGRE</name>
<reference evidence="3" key="1">
    <citation type="submission" date="2015-10" db="EMBL/GenBank/DDBJ databases">
        <authorList>
            <person name="Martinez-Garcia P.J."/>
            <person name="Crepeau M.W."/>
            <person name="Puiu D."/>
            <person name="Gonzalez-Ibeas D."/>
            <person name="Whalen J."/>
            <person name="Stevens K."/>
            <person name="Paul R."/>
            <person name="Butterfield T."/>
            <person name="Britton M."/>
            <person name="Reagan R."/>
            <person name="Chakraborty S."/>
            <person name="Walawage S.L."/>
            <person name="Vasquez-Gross H.A."/>
            <person name="Cardeno C."/>
            <person name="Famula R."/>
            <person name="Pratt K."/>
            <person name="Kuruganti S."/>
            <person name="Aradhya M.K."/>
            <person name="Leslie C.A."/>
            <person name="Dandekar A.M."/>
            <person name="Salzberg S.L."/>
            <person name="Wegrzyn J.L."/>
            <person name="Langley C.H."/>
            <person name="Neale D.B."/>
        </authorList>
    </citation>
    <scope>NUCLEOTIDE SEQUENCE</scope>
    <source>
        <tissue evidence="3">Leaves</tissue>
    </source>
</reference>
<dbReference type="Pfam" id="PF13966">
    <property type="entry name" value="zf-RVT"/>
    <property type="match status" value="1"/>
</dbReference>
<evidence type="ECO:0000259" key="2">
    <source>
        <dbReference type="Pfam" id="PF13966"/>
    </source>
</evidence>
<protein>
    <recommendedName>
        <fullName evidence="2">Reverse transcriptase zinc-binding domain-containing protein</fullName>
    </recommendedName>
</protein>
<sequence>MWKAFHNRLSVDDKIKKIGIPLVSKCNCYANGHMEDLNHMLCNGEFARQIWHLVANYLGVHMGVFHTWNEQINFWFRRAGKSYQLRIIFGILLSIISWKLWGRHCKARVEDRVDSAQAVWHVIKLWIRRMISLFMKVSKISSHDVDILQRLDIPVLPHKPKQVLSVFGFSPGFLLP</sequence>
<comment type="caution">
    <text evidence="3">The sequence shown here is derived from an EMBL/GenBank/DDBJ whole genome shotgun (WGS) entry which is preliminary data.</text>
</comment>